<evidence type="ECO:0000256" key="8">
    <source>
        <dbReference type="ARBA" id="ARBA00023274"/>
    </source>
</evidence>
<dbReference type="InterPro" id="IPR047575">
    <property type="entry name" value="Sm"/>
</dbReference>
<dbReference type="SMART" id="SM00651">
    <property type="entry name" value="Sm"/>
    <property type="match status" value="1"/>
</dbReference>
<dbReference type="EMBL" id="BDGG01000005">
    <property type="protein sequence ID" value="GAU98811.1"/>
    <property type="molecule type" value="Genomic_DNA"/>
</dbReference>
<evidence type="ECO:0000256" key="2">
    <source>
        <dbReference type="ARBA" id="ARBA00006850"/>
    </source>
</evidence>
<dbReference type="GO" id="GO:0005681">
    <property type="term" value="C:spliceosomal complex"/>
    <property type="evidence" value="ECO:0007669"/>
    <property type="project" value="UniProtKB-KW"/>
</dbReference>
<dbReference type="InterPro" id="IPR010920">
    <property type="entry name" value="LSM_dom_sf"/>
</dbReference>
<comment type="subcellular location">
    <subcellularLocation>
        <location evidence="1 10">Nucleus</location>
    </subcellularLocation>
</comment>
<dbReference type="Pfam" id="PF01423">
    <property type="entry name" value="LSM"/>
    <property type="match status" value="1"/>
</dbReference>
<comment type="subunit">
    <text evidence="10">LSm subunits form a heteromer with a doughnut shape.</text>
</comment>
<dbReference type="FunFam" id="2.30.30.100:FF:000007">
    <property type="entry name" value="U6 snRNA-associated Sm-like protein LSm3"/>
    <property type="match status" value="1"/>
</dbReference>
<dbReference type="CDD" id="cd01730">
    <property type="entry name" value="LSm3"/>
    <property type="match status" value="1"/>
</dbReference>
<dbReference type="InterPro" id="IPR040002">
    <property type="entry name" value="Sm-like_LSM3"/>
</dbReference>
<dbReference type="InterPro" id="IPR001163">
    <property type="entry name" value="Sm_dom_euk/arc"/>
</dbReference>
<dbReference type="SUPFAM" id="SSF50182">
    <property type="entry name" value="Sm-like ribonucleoproteins"/>
    <property type="match status" value="1"/>
</dbReference>
<dbReference type="PANTHER" id="PTHR13110">
    <property type="entry name" value="U6 SNRNA-ASSOCIATED SM-LIKE PROTEIN LSM3"/>
    <property type="match status" value="1"/>
</dbReference>
<dbReference type="GO" id="GO:0046540">
    <property type="term" value="C:U4/U6 x U5 tri-snRNP complex"/>
    <property type="evidence" value="ECO:0007669"/>
    <property type="project" value="UniProtKB-UniRule"/>
</dbReference>
<evidence type="ECO:0000256" key="1">
    <source>
        <dbReference type="ARBA" id="ARBA00004123"/>
    </source>
</evidence>
<evidence type="ECO:0000256" key="4">
    <source>
        <dbReference type="ARBA" id="ARBA00022728"/>
    </source>
</evidence>
<dbReference type="STRING" id="947166.A0A1D1VAY8"/>
<evidence type="ECO:0000256" key="5">
    <source>
        <dbReference type="ARBA" id="ARBA00022884"/>
    </source>
</evidence>
<comment type="function">
    <text evidence="10">Binds specifically to the 3'-terminal U-tract of U6 snRNA.</text>
</comment>
<evidence type="ECO:0000259" key="11">
    <source>
        <dbReference type="PROSITE" id="PS52002"/>
    </source>
</evidence>
<evidence type="ECO:0000256" key="7">
    <source>
        <dbReference type="ARBA" id="ARBA00023242"/>
    </source>
</evidence>
<dbReference type="InterPro" id="IPR034105">
    <property type="entry name" value="Lsm3"/>
</dbReference>
<organism evidence="12 13">
    <name type="scientific">Ramazzottius varieornatus</name>
    <name type="common">Water bear</name>
    <name type="synonym">Tardigrade</name>
    <dbReference type="NCBI Taxonomy" id="947166"/>
    <lineage>
        <taxon>Eukaryota</taxon>
        <taxon>Metazoa</taxon>
        <taxon>Ecdysozoa</taxon>
        <taxon>Tardigrada</taxon>
        <taxon>Eutardigrada</taxon>
        <taxon>Parachela</taxon>
        <taxon>Hypsibioidea</taxon>
        <taxon>Ramazzottiidae</taxon>
        <taxon>Ramazzottius</taxon>
    </lineage>
</organism>
<dbReference type="GO" id="GO:0005688">
    <property type="term" value="C:U6 snRNP"/>
    <property type="evidence" value="ECO:0007669"/>
    <property type="project" value="UniProtKB-UniRule"/>
</dbReference>
<name>A0A1D1VAY8_RAMVA</name>
<keyword evidence="6 10" id="KW-0508">mRNA splicing</keyword>
<keyword evidence="8 10" id="KW-0687">Ribonucleoprotein</keyword>
<accession>A0A1D1VAY8</accession>
<evidence type="ECO:0000256" key="10">
    <source>
        <dbReference type="RuleBase" id="RU365046"/>
    </source>
</evidence>
<dbReference type="Proteomes" id="UP000186922">
    <property type="component" value="Unassembled WGS sequence"/>
</dbReference>
<dbReference type="GO" id="GO:0120115">
    <property type="term" value="C:Lsm2-8 complex"/>
    <property type="evidence" value="ECO:0007669"/>
    <property type="project" value="UniProtKB-ARBA"/>
</dbReference>
<reference evidence="12 13" key="1">
    <citation type="journal article" date="2016" name="Nat. Commun.">
        <title>Extremotolerant tardigrade genome and improved radiotolerance of human cultured cells by tardigrade-unique protein.</title>
        <authorList>
            <person name="Hashimoto T."/>
            <person name="Horikawa D.D."/>
            <person name="Saito Y."/>
            <person name="Kuwahara H."/>
            <person name="Kozuka-Hata H."/>
            <person name="Shin-I T."/>
            <person name="Minakuchi Y."/>
            <person name="Ohishi K."/>
            <person name="Motoyama A."/>
            <person name="Aizu T."/>
            <person name="Enomoto A."/>
            <person name="Kondo K."/>
            <person name="Tanaka S."/>
            <person name="Hara Y."/>
            <person name="Koshikawa S."/>
            <person name="Sagara H."/>
            <person name="Miura T."/>
            <person name="Yokobori S."/>
            <person name="Miyagawa K."/>
            <person name="Suzuki Y."/>
            <person name="Kubo T."/>
            <person name="Oyama M."/>
            <person name="Kohara Y."/>
            <person name="Fujiyama A."/>
            <person name="Arakawa K."/>
            <person name="Katayama T."/>
            <person name="Toyoda A."/>
            <person name="Kunieda T."/>
        </authorList>
    </citation>
    <scope>NUCLEOTIDE SEQUENCE [LARGE SCALE GENOMIC DNA]</scope>
    <source>
        <strain evidence="12 13">YOKOZUNA-1</strain>
    </source>
</reference>
<comment type="caution">
    <text evidence="12">The sequence shown here is derived from an EMBL/GenBank/DDBJ whole genome shotgun (WGS) entry which is preliminary data.</text>
</comment>
<dbReference type="GO" id="GO:0000398">
    <property type="term" value="P:mRNA splicing, via spliceosome"/>
    <property type="evidence" value="ECO:0007669"/>
    <property type="project" value="UniProtKB-UniRule"/>
</dbReference>
<dbReference type="GO" id="GO:0003723">
    <property type="term" value="F:RNA binding"/>
    <property type="evidence" value="ECO:0007669"/>
    <property type="project" value="UniProtKB-UniRule"/>
</dbReference>
<protein>
    <recommendedName>
        <fullName evidence="9 10">U6 snRNA-associated Sm-like protein LSm3</fullName>
    </recommendedName>
</protein>
<keyword evidence="13" id="KW-1185">Reference proteome</keyword>
<keyword evidence="4 10" id="KW-0747">Spliceosome</keyword>
<dbReference type="AlphaFoldDB" id="A0A1D1VAY8"/>
<feature type="domain" description="Sm" evidence="11">
    <location>
        <begin position="18"/>
        <end position="103"/>
    </location>
</feature>
<evidence type="ECO:0000313" key="12">
    <source>
        <dbReference type="EMBL" id="GAU98811.1"/>
    </source>
</evidence>
<keyword evidence="7 10" id="KW-0539">Nucleus</keyword>
<dbReference type="Gene3D" id="2.30.30.100">
    <property type="match status" value="1"/>
</dbReference>
<evidence type="ECO:0000313" key="13">
    <source>
        <dbReference type="Proteomes" id="UP000186922"/>
    </source>
</evidence>
<evidence type="ECO:0000256" key="9">
    <source>
        <dbReference type="ARBA" id="ARBA00067758"/>
    </source>
</evidence>
<proteinExistence type="inferred from homology"/>
<evidence type="ECO:0000256" key="6">
    <source>
        <dbReference type="ARBA" id="ARBA00023187"/>
    </source>
</evidence>
<gene>
    <name evidence="12" type="primary">RvY_09904-1</name>
    <name evidence="10" type="synonym">LSM3</name>
    <name evidence="12" type="synonym">RvY_09904.1</name>
    <name evidence="12" type="ORF">RvY_09904</name>
</gene>
<comment type="similarity">
    <text evidence="2 10">Belongs to the snRNP Sm proteins family.</text>
</comment>
<dbReference type="PROSITE" id="PS52002">
    <property type="entry name" value="SM"/>
    <property type="match status" value="1"/>
</dbReference>
<sequence length="103" mass="11725">MATSEGAGDHVQEATVEEPLDLVRLCLDEKIYVKMRHDRELTGTLFAYDQHLNMILGDVHETITVTEVDSETYEEMYKETKRTIPMLFVRGDGVILISPPTRA</sequence>
<evidence type="ECO:0000256" key="3">
    <source>
        <dbReference type="ARBA" id="ARBA00022664"/>
    </source>
</evidence>
<keyword evidence="5 10" id="KW-0694">RNA-binding</keyword>
<dbReference type="OrthoDB" id="29543at2759"/>
<keyword evidence="3 10" id="KW-0507">mRNA processing</keyword>